<reference evidence="4" key="2">
    <citation type="journal article" date="2023" name="Int. J. Mol. Sci.">
        <title>De Novo Assembly and Annotation of 11 Diverse Shrub Willow (Salix) Genomes Reveals Novel Gene Organization in Sex-Linked Regions.</title>
        <authorList>
            <person name="Hyden B."/>
            <person name="Feng K."/>
            <person name="Yates T.B."/>
            <person name="Jawdy S."/>
            <person name="Cereghino C."/>
            <person name="Smart L.B."/>
            <person name="Muchero W."/>
        </authorList>
    </citation>
    <scope>NUCLEOTIDE SEQUENCE</scope>
    <source>
        <tissue evidence="4">Shoot tip</tissue>
    </source>
</reference>
<gene>
    <name evidence="4" type="ORF">OIU79_011891</name>
</gene>
<keyword evidence="5" id="KW-1185">Reference proteome</keyword>
<dbReference type="AlphaFoldDB" id="A0A9Q0Q1V5"/>
<dbReference type="InterPro" id="IPR013083">
    <property type="entry name" value="Znf_RING/FYVE/PHD"/>
</dbReference>
<comment type="caution">
    <text evidence="4">The sequence shown here is derived from an EMBL/GenBank/DDBJ whole genome shotgun (WGS) entry which is preliminary data.</text>
</comment>
<dbReference type="Gene3D" id="3.30.40.10">
    <property type="entry name" value="Zinc/RING finger domain, C3HC4 (zinc finger)"/>
    <property type="match status" value="1"/>
</dbReference>
<keyword evidence="2" id="KW-1133">Transmembrane helix</keyword>
<dbReference type="SUPFAM" id="SSF57850">
    <property type="entry name" value="RING/U-box"/>
    <property type="match status" value="1"/>
</dbReference>
<dbReference type="InterPro" id="IPR045899">
    <property type="entry name" value="ATL71-like"/>
</dbReference>
<keyword evidence="2" id="KW-0472">Membrane</keyword>
<dbReference type="CDD" id="cd16454">
    <property type="entry name" value="RING-H2_PA-TM-RING"/>
    <property type="match status" value="1"/>
</dbReference>
<evidence type="ECO:0000256" key="1">
    <source>
        <dbReference type="PROSITE-ProRule" id="PRU00175"/>
    </source>
</evidence>
<proteinExistence type="predicted"/>
<dbReference type="OrthoDB" id="8062037at2759"/>
<dbReference type="Pfam" id="PF13639">
    <property type="entry name" value="zf-RING_2"/>
    <property type="match status" value="1"/>
</dbReference>
<dbReference type="GO" id="GO:0008270">
    <property type="term" value="F:zinc ion binding"/>
    <property type="evidence" value="ECO:0007669"/>
    <property type="project" value="UniProtKB-KW"/>
</dbReference>
<dbReference type="Proteomes" id="UP001151532">
    <property type="component" value="Chromosome 6"/>
</dbReference>
<keyword evidence="2" id="KW-0812">Transmembrane</keyword>
<keyword evidence="1" id="KW-0863">Zinc-finger</keyword>
<dbReference type="InterPro" id="IPR001841">
    <property type="entry name" value="Znf_RING"/>
</dbReference>
<organism evidence="4 5">
    <name type="scientific">Salix purpurea</name>
    <name type="common">Purple osier willow</name>
    <dbReference type="NCBI Taxonomy" id="77065"/>
    <lineage>
        <taxon>Eukaryota</taxon>
        <taxon>Viridiplantae</taxon>
        <taxon>Streptophyta</taxon>
        <taxon>Embryophyta</taxon>
        <taxon>Tracheophyta</taxon>
        <taxon>Spermatophyta</taxon>
        <taxon>Magnoliopsida</taxon>
        <taxon>eudicotyledons</taxon>
        <taxon>Gunneridae</taxon>
        <taxon>Pentapetalae</taxon>
        <taxon>rosids</taxon>
        <taxon>fabids</taxon>
        <taxon>Malpighiales</taxon>
        <taxon>Salicaceae</taxon>
        <taxon>Saliceae</taxon>
        <taxon>Salix</taxon>
    </lineage>
</organism>
<feature type="transmembrane region" description="Helical" evidence="2">
    <location>
        <begin position="20"/>
        <end position="39"/>
    </location>
</feature>
<dbReference type="PROSITE" id="PS50089">
    <property type="entry name" value="ZF_RING_2"/>
    <property type="match status" value="1"/>
</dbReference>
<dbReference type="SMART" id="SM00184">
    <property type="entry name" value="RING"/>
    <property type="match status" value="1"/>
</dbReference>
<feature type="domain" description="RING-type" evidence="3">
    <location>
        <begin position="69"/>
        <end position="109"/>
    </location>
</feature>
<dbReference type="PANTHER" id="PTHR46719">
    <property type="entry name" value="TRANSCRIPTION FACTOR C2H2 FAMILY-RELATED"/>
    <property type="match status" value="1"/>
</dbReference>
<keyword evidence="1" id="KW-0862">Zinc</keyword>
<accession>A0A9Q0Q1V5</accession>
<keyword evidence="1" id="KW-0479">Metal-binding</keyword>
<reference evidence="4" key="1">
    <citation type="submission" date="2022-11" db="EMBL/GenBank/DDBJ databases">
        <authorList>
            <person name="Hyden B.L."/>
            <person name="Feng K."/>
            <person name="Yates T."/>
            <person name="Jawdy S."/>
            <person name="Smart L.B."/>
            <person name="Muchero W."/>
        </authorList>
    </citation>
    <scope>NUCLEOTIDE SEQUENCE</scope>
    <source>
        <tissue evidence="4">Shoot tip</tissue>
    </source>
</reference>
<evidence type="ECO:0000313" key="5">
    <source>
        <dbReference type="Proteomes" id="UP001151532"/>
    </source>
</evidence>
<evidence type="ECO:0000259" key="3">
    <source>
        <dbReference type="PROSITE" id="PS50089"/>
    </source>
</evidence>
<sequence>MNSTAEYNGYLDSNNSTDGFGYGIGVSVGILMLITTIILTSYCCTRNPAGSGAEPSEKCGRSAAEPAELCCRYYSNADKLRLLPDCGHLFHLKCVDPWLRQHPTCPVCRTSPLPSPLATPLTEVVPLASRRD</sequence>
<dbReference type="EMBL" id="JAPFFK010000017">
    <property type="protein sequence ID" value="KAJ6698470.1"/>
    <property type="molecule type" value="Genomic_DNA"/>
</dbReference>
<evidence type="ECO:0000313" key="4">
    <source>
        <dbReference type="EMBL" id="KAJ6698470.1"/>
    </source>
</evidence>
<evidence type="ECO:0000256" key="2">
    <source>
        <dbReference type="SAM" id="Phobius"/>
    </source>
</evidence>
<name>A0A9Q0Q1V5_SALPP</name>
<dbReference type="PANTHER" id="PTHR46719:SF7">
    <property type="entry name" value="RING-H2 FINGER PROTEIN ATL71-RELATED"/>
    <property type="match status" value="1"/>
</dbReference>
<protein>
    <submittedName>
        <fullName evidence="4">RING-H2 FINGER PROTEIN ATL71-RELATED</fullName>
    </submittedName>
</protein>